<dbReference type="PANTHER" id="PTHR14614:SF44">
    <property type="entry name" value="PROTEIN N-LYSINE METHYLTRANSFERASE METTL21D"/>
    <property type="match status" value="1"/>
</dbReference>
<dbReference type="Pfam" id="PF10294">
    <property type="entry name" value="Methyltransf_16"/>
    <property type="match status" value="1"/>
</dbReference>
<dbReference type="Gene3D" id="3.40.50.150">
    <property type="entry name" value="Vaccinia Virus protein VP39"/>
    <property type="match status" value="1"/>
</dbReference>
<accession>A0A8J1USX6</accession>
<dbReference type="GO" id="GO:0005829">
    <property type="term" value="C:cytosol"/>
    <property type="evidence" value="ECO:0007669"/>
    <property type="project" value="TreeGrafter"/>
</dbReference>
<organism evidence="1 2">
    <name type="scientific">Owenia fusiformis</name>
    <name type="common">Polychaete worm</name>
    <dbReference type="NCBI Taxonomy" id="6347"/>
    <lineage>
        <taxon>Eukaryota</taxon>
        <taxon>Metazoa</taxon>
        <taxon>Spiralia</taxon>
        <taxon>Lophotrochozoa</taxon>
        <taxon>Annelida</taxon>
        <taxon>Polychaeta</taxon>
        <taxon>Sedentaria</taxon>
        <taxon>Canalipalpata</taxon>
        <taxon>Sabellida</taxon>
        <taxon>Oweniida</taxon>
        <taxon>Oweniidae</taxon>
        <taxon>Owenia</taxon>
    </lineage>
</organism>
<dbReference type="GO" id="GO:0032991">
    <property type="term" value="C:protein-containing complex"/>
    <property type="evidence" value="ECO:0007669"/>
    <property type="project" value="TreeGrafter"/>
</dbReference>
<dbReference type="EMBL" id="CAIIXF020000001">
    <property type="protein sequence ID" value="CAH1772923.1"/>
    <property type="molecule type" value="Genomic_DNA"/>
</dbReference>
<dbReference type="Proteomes" id="UP000749559">
    <property type="component" value="Unassembled WGS sequence"/>
</dbReference>
<sequence>MAASMENIFVREFERKNGSSLNISQCSTGDVGCVVWDAALVLMCYLEMPDFHNSAGESSMKEKIILELGSGTGAVGIQAACLGGNVTITDLKEFLPLMDLNIKNNAENITGTVVAKELKWGEDISSFKSPVDILLLADCIYYEESLEPLVQTIEDLSGPETMVLCCYEERTTGNKPMLQKKFFQLINKAFTTEEIPQEKQDPHYRSEDIHIIKFTKR</sequence>
<dbReference type="AlphaFoldDB" id="A0A8J1USX6"/>
<proteinExistence type="predicted"/>
<dbReference type="PANTHER" id="PTHR14614">
    <property type="entry name" value="HEPATOCELLULAR CARCINOMA-ASSOCIATED ANTIGEN"/>
    <property type="match status" value="1"/>
</dbReference>
<dbReference type="SUPFAM" id="SSF53335">
    <property type="entry name" value="S-adenosyl-L-methionine-dependent methyltransferases"/>
    <property type="match status" value="1"/>
</dbReference>
<dbReference type="OrthoDB" id="413520at2759"/>
<protein>
    <submittedName>
        <fullName evidence="1">Uncharacterized protein</fullName>
    </submittedName>
</protein>
<name>A0A8J1USX6_OWEFU</name>
<comment type="caution">
    <text evidence="1">The sequence shown here is derived from an EMBL/GenBank/DDBJ whole genome shotgun (WGS) entry which is preliminary data.</text>
</comment>
<evidence type="ECO:0000313" key="2">
    <source>
        <dbReference type="Proteomes" id="UP000749559"/>
    </source>
</evidence>
<dbReference type="InterPro" id="IPR019410">
    <property type="entry name" value="Methyltransf_16"/>
</dbReference>
<gene>
    <name evidence="1" type="ORF">OFUS_LOCUS598</name>
</gene>
<dbReference type="InterPro" id="IPR029063">
    <property type="entry name" value="SAM-dependent_MTases_sf"/>
</dbReference>
<keyword evidence="2" id="KW-1185">Reference proteome</keyword>
<reference evidence="1" key="1">
    <citation type="submission" date="2022-03" db="EMBL/GenBank/DDBJ databases">
        <authorList>
            <person name="Martin C."/>
        </authorList>
    </citation>
    <scope>NUCLEOTIDE SEQUENCE</scope>
</reference>
<evidence type="ECO:0000313" key="1">
    <source>
        <dbReference type="EMBL" id="CAH1772923.1"/>
    </source>
</evidence>